<sequence length="724" mass="75916">MIYSIFRRFFPLFLTVGFVLVGFVFVQQAYAAVPVISSVSFSPSSGLVKVDEIITMTIVSDGTGYSPGEIIINSSQADDGSFTDNGDNTYSVTYTVVDGDEDIADDAQIPISVVLSNESGDSDPFTTSPSADDSPAIVVNLPGVQFSIPNDFYGPNTLIISVGTTTATIVGYFFDSTEGEPIIDTVIQRSDTGEIYGNDQFETPWISEDPGLGNLGIIGYFYGFFGNPNDFWWSDLSGQNIIDNGGGFVDGVTYTYTLRFADVESNLTEVSDSFTWDSTAPTNQDTVFPTSLIRQLGVSIPIVSSGDATNQVWLVPADATYPFTESATSTKAVSGTSTSIMTPAIEGSYKLFVIDAVENVSDPSTAGLITQELLSSPVDIGGTNYQPFDPADLPILFSIDGGTSVTSTTQLTSLNNVVATSTNSAGTIQILIPFGTQITKSDDSEFDLTDVSASDVAGSFSASSVSSDIVIIQGAASFGISGTVLYFSSPITVKIPVTSANGTTLSIKRSADGGTTWITTGLTAASADICTNGIGSNPVSTAVVTGGFIIINTCQASVFAGYTHTLIGGGGAPTQQSQLPQVTLNTGGSSLPSTPATTTPQTSLQTQQQLLLSLIAQLKTLILQAKAQGLTISAAAQALVETTPSFTRDLQFGMNGEDVRQIQIYLNTHGFTVSSAGFGSSGKETLYFGPATQSALVQFQKTNNIFPAAGYFGPKTRAYVNLHP</sequence>
<accession>A0A0G1C8V1</accession>
<dbReference type="Pfam" id="PF01471">
    <property type="entry name" value="PG_binding_1"/>
    <property type="match status" value="1"/>
</dbReference>
<dbReference type="Gene3D" id="1.10.101.10">
    <property type="entry name" value="PGBD-like superfamily/PGBD"/>
    <property type="match status" value="1"/>
</dbReference>
<dbReference type="Proteomes" id="UP000034810">
    <property type="component" value="Unassembled WGS sequence"/>
</dbReference>
<evidence type="ECO:0000313" key="4">
    <source>
        <dbReference type="Proteomes" id="UP000034810"/>
    </source>
</evidence>
<proteinExistence type="predicted"/>
<gene>
    <name evidence="3" type="ORF">UV58_C0014G0038</name>
</gene>
<organism evidence="3 4">
    <name type="scientific">Candidatus Wolfebacteria bacterium GW2011_GWC1_43_10</name>
    <dbReference type="NCBI Taxonomy" id="1619011"/>
    <lineage>
        <taxon>Bacteria</taxon>
        <taxon>Candidatus Wolfeibacteriota</taxon>
    </lineage>
</organism>
<dbReference type="InterPro" id="IPR036365">
    <property type="entry name" value="PGBD-like_sf"/>
</dbReference>
<evidence type="ECO:0000259" key="2">
    <source>
        <dbReference type="Pfam" id="PF01471"/>
    </source>
</evidence>
<evidence type="ECO:0000256" key="1">
    <source>
        <dbReference type="SAM" id="MobiDB-lite"/>
    </source>
</evidence>
<protein>
    <recommendedName>
        <fullName evidence="2">Peptidoglycan binding-like domain-containing protein</fullName>
    </recommendedName>
</protein>
<comment type="caution">
    <text evidence="3">The sequence shown here is derived from an EMBL/GenBank/DDBJ whole genome shotgun (WGS) entry which is preliminary data.</text>
</comment>
<feature type="region of interest" description="Disordered" evidence="1">
    <location>
        <begin position="577"/>
        <end position="600"/>
    </location>
</feature>
<feature type="compositionally biased region" description="Low complexity" evidence="1">
    <location>
        <begin position="589"/>
        <end position="600"/>
    </location>
</feature>
<dbReference type="AlphaFoldDB" id="A0A0G1C8V1"/>
<dbReference type="InterPro" id="IPR036366">
    <property type="entry name" value="PGBDSf"/>
</dbReference>
<dbReference type="SUPFAM" id="SSF47090">
    <property type="entry name" value="PGBD-like"/>
    <property type="match status" value="1"/>
</dbReference>
<dbReference type="InterPro" id="IPR002477">
    <property type="entry name" value="Peptidoglycan-bd-like"/>
</dbReference>
<evidence type="ECO:0000313" key="3">
    <source>
        <dbReference type="EMBL" id="KKS81992.1"/>
    </source>
</evidence>
<feature type="domain" description="Peptidoglycan binding-like" evidence="2">
    <location>
        <begin position="655"/>
        <end position="718"/>
    </location>
</feature>
<dbReference type="EMBL" id="LCFA01000014">
    <property type="protein sequence ID" value="KKS81992.1"/>
    <property type="molecule type" value="Genomic_DNA"/>
</dbReference>
<feature type="compositionally biased region" description="Polar residues" evidence="1">
    <location>
        <begin position="577"/>
        <end position="588"/>
    </location>
</feature>
<name>A0A0G1C8V1_9BACT</name>
<reference evidence="3 4" key="1">
    <citation type="journal article" date="2015" name="Nature">
        <title>rRNA introns, odd ribosomes, and small enigmatic genomes across a large radiation of phyla.</title>
        <authorList>
            <person name="Brown C.T."/>
            <person name="Hug L.A."/>
            <person name="Thomas B.C."/>
            <person name="Sharon I."/>
            <person name="Castelle C.J."/>
            <person name="Singh A."/>
            <person name="Wilkins M.J."/>
            <person name="Williams K.H."/>
            <person name="Banfield J.F."/>
        </authorList>
    </citation>
    <scope>NUCLEOTIDE SEQUENCE [LARGE SCALE GENOMIC DNA]</scope>
</reference>